<dbReference type="RefSeq" id="WP_348262214.1">
    <property type="nucleotide sequence ID" value="NZ_CP121196.1"/>
</dbReference>
<reference evidence="2" key="1">
    <citation type="submission" date="2023-03" db="EMBL/GenBank/DDBJ databases">
        <title>Edaphobacter sp.</title>
        <authorList>
            <person name="Huber K.J."/>
            <person name="Papendorf J."/>
            <person name="Pilke C."/>
            <person name="Bunk B."/>
            <person name="Sproeer C."/>
            <person name="Pester M."/>
        </authorList>
    </citation>
    <scope>NUCLEOTIDE SEQUENCE</scope>
    <source>
        <strain evidence="2">DSM 110680</strain>
    </source>
</reference>
<feature type="transmembrane region" description="Helical" evidence="1">
    <location>
        <begin position="244"/>
        <end position="264"/>
    </location>
</feature>
<evidence type="ECO:0008006" key="3">
    <source>
        <dbReference type="Google" id="ProtNLM"/>
    </source>
</evidence>
<name>A0AAU7DI76_9BACT</name>
<gene>
    <name evidence="2" type="ORF">P8935_20715</name>
</gene>
<feature type="transmembrane region" description="Helical" evidence="1">
    <location>
        <begin position="292"/>
        <end position="313"/>
    </location>
</feature>
<dbReference type="EMBL" id="CP121196">
    <property type="protein sequence ID" value="XBH16983.1"/>
    <property type="molecule type" value="Genomic_DNA"/>
</dbReference>
<sequence>MDSPSAIESPATAGTAPASATSPLKRAFERIFTRHLMNIAILMALPVIFTVSLNPARESMRDPDIWWHLADARQLMTTHHFIWTEPNSFTVGGQPWVNPEWLAELPYWFSYQALHLRGIYFAEWVIICANLIFLYWRGFRRSGHAGAAWWAAALAFLLISVNSGPRTISIAYLAMSSELAILEAYKGGKTRALWLLPPLFCIWINLHGSWLIGLALFVLYILCGSFEFKMGAIEQEPFAPADRNRLLTVLAVSVAVLLINPYGWHLMWNPIDMMSNQKLNIANVMEWKPLNLSTAAGVSAFAAMCLMVVANAFKGRKWRIYELAFIFFAWYAALDHMRFAFLAAVITTPFLAVDIRRGFNLSSDEKTIPAANAFMVAAAALVILFIFPTEKNLKEKLGTFFPMQSLEQIQPSWRTFDSDTVGGMMAFLAKPDFIDSRFDIFEHRGVLGDYLKAMYLVSPLEVFDHYRIDHVLVTDTMPVAYLLKHTEGWTIVKSEKTGEDVYVTFARTPGARAGSSIVGPTNK</sequence>
<evidence type="ECO:0000256" key="1">
    <source>
        <dbReference type="SAM" id="Phobius"/>
    </source>
</evidence>
<organism evidence="2">
    <name type="scientific">Telmatobacter sp. DSM 110680</name>
    <dbReference type="NCBI Taxonomy" id="3036704"/>
    <lineage>
        <taxon>Bacteria</taxon>
        <taxon>Pseudomonadati</taxon>
        <taxon>Acidobacteriota</taxon>
        <taxon>Terriglobia</taxon>
        <taxon>Terriglobales</taxon>
        <taxon>Acidobacteriaceae</taxon>
        <taxon>Telmatobacter</taxon>
    </lineage>
</organism>
<feature type="transmembrane region" description="Helical" evidence="1">
    <location>
        <begin position="195"/>
        <end position="223"/>
    </location>
</feature>
<proteinExistence type="predicted"/>
<evidence type="ECO:0000313" key="2">
    <source>
        <dbReference type="EMBL" id="XBH16983.1"/>
    </source>
</evidence>
<feature type="transmembrane region" description="Helical" evidence="1">
    <location>
        <begin position="325"/>
        <end position="347"/>
    </location>
</feature>
<feature type="transmembrane region" description="Helical" evidence="1">
    <location>
        <begin position="148"/>
        <end position="175"/>
    </location>
</feature>
<keyword evidence="1" id="KW-1133">Transmembrane helix</keyword>
<dbReference type="AlphaFoldDB" id="A0AAU7DI76"/>
<feature type="transmembrane region" description="Helical" evidence="1">
    <location>
        <begin position="367"/>
        <end position="387"/>
    </location>
</feature>
<feature type="transmembrane region" description="Helical" evidence="1">
    <location>
        <begin position="35"/>
        <end position="53"/>
    </location>
</feature>
<keyword evidence="1" id="KW-0472">Membrane</keyword>
<protein>
    <recommendedName>
        <fullName evidence="3">Glycosyltransferase RgtA/B/C/D-like domain-containing protein</fullName>
    </recommendedName>
</protein>
<accession>A0AAU7DI76</accession>
<feature type="transmembrane region" description="Helical" evidence="1">
    <location>
        <begin position="118"/>
        <end position="136"/>
    </location>
</feature>
<keyword evidence="1" id="KW-0812">Transmembrane</keyword>